<dbReference type="AlphaFoldDB" id="A0A1S1HQR2"/>
<evidence type="ECO:0000313" key="1">
    <source>
        <dbReference type="EMBL" id="OHT24654.1"/>
    </source>
</evidence>
<proteinExistence type="predicted"/>
<name>A0A1S1HQR2_PROST</name>
<protein>
    <submittedName>
        <fullName evidence="1">Uncharacterized protein</fullName>
    </submittedName>
</protein>
<dbReference type="EMBL" id="LVIE01000112">
    <property type="protein sequence ID" value="OHT24654.1"/>
    <property type="molecule type" value="Genomic_DNA"/>
</dbReference>
<accession>A0A1S1HQR2</accession>
<gene>
    <name evidence="1" type="ORF">A3Q29_02775</name>
</gene>
<comment type="caution">
    <text evidence="1">The sequence shown here is derived from an EMBL/GenBank/DDBJ whole genome shotgun (WGS) entry which is preliminary data.</text>
</comment>
<dbReference type="Proteomes" id="UP000179588">
    <property type="component" value="Unassembled WGS sequence"/>
</dbReference>
<reference evidence="1 2" key="1">
    <citation type="submission" date="2016-03" db="EMBL/GenBank/DDBJ databases">
        <title>Genome sequence of Providencia stuartii strain, isolated from the salivary glands of larval Lucilia sericata.</title>
        <authorList>
            <person name="Yuan Y."/>
            <person name="Zhang Y."/>
            <person name="Fu S."/>
            <person name="Crippen T.L."/>
            <person name="Visi D."/>
            <person name="Benbow M.E."/>
            <person name="Allen M."/>
            <person name="Tomberlin J.K."/>
            <person name="Sze S.-H."/>
            <person name="Tarone A.M."/>
        </authorList>
    </citation>
    <scope>NUCLEOTIDE SEQUENCE [LARGE SCALE GENOMIC DNA]</scope>
    <source>
        <strain evidence="1 2">Crippen</strain>
    </source>
</reference>
<evidence type="ECO:0000313" key="2">
    <source>
        <dbReference type="Proteomes" id="UP000179588"/>
    </source>
</evidence>
<keyword evidence="2" id="KW-1185">Reference proteome</keyword>
<sequence length="88" mass="10378">MLNYNKITQERNKSIPLNLILDEAVALLLIDIYGKVSYASSYFIENYHYEYNEIVGLAFDIRKKQLILGITDSFSVKRYKCFKKEVFL</sequence>
<organism evidence="1 2">
    <name type="scientific">Providencia stuartii</name>
    <dbReference type="NCBI Taxonomy" id="588"/>
    <lineage>
        <taxon>Bacteria</taxon>
        <taxon>Pseudomonadati</taxon>
        <taxon>Pseudomonadota</taxon>
        <taxon>Gammaproteobacteria</taxon>
        <taxon>Enterobacterales</taxon>
        <taxon>Morganellaceae</taxon>
        <taxon>Providencia</taxon>
    </lineage>
</organism>